<dbReference type="GO" id="GO:0032511">
    <property type="term" value="P:late endosome to vacuole transport via multivesicular body sorting pathway"/>
    <property type="evidence" value="ECO:0007669"/>
    <property type="project" value="TreeGrafter"/>
</dbReference>
<reference evidence="5" key="1">
    <citation type="journal article" date="2023" name="Mol. Phylogenet. Evol.">
        <title>Genome-scale phylogeny and comparative genomics of the fungal order Sordariales.</title>
        <authorList>
            <person name="Hensen N."/>
            <person name="Bonometti L."/>
            <person name="Westerberg I."/>
            <person name="Brannstrom I.O."/>
            <person name="Guillou S."/>
            <person name="Cros-Aarteil S."/>
            <person name="Calhoun S."/>
            <person name="Haridas S."/>
            <person name="Kuo A."/>
            <person name="Mondo S."/>
            <person name="Pangilinan J."/>
            <person name="Riley R."/>
            <person name="LaButti K."/>
            <person name="Andreopoulos B."/>
            <person name="Lipzen A."/>
            <person name="Chen C."/>
            <person name="Yan M."/>
            <person name="Daum C."/>
            <person name="Ng V."/>
            <person name="Clum A."/>
            <person name="Steindorff A."/>
            <person name="Ohm R.A."/>
            <person name="Martin F."/>
            <person name="Silar P."/>
            <person name="Natvig D.O."/>
            <person name="Lalanne C."/>
            <person name="Gautier V."/>
            <person name="Ament-Velasquez S.L."/>
            <person name="Kruys A."/>
            <person name="Hutchinson M.I."/>
            <person name="Powell A.J."/>
            <person name="Barry K."/>
            <person name="Miller A.N."/>
            <person name="Grigoriev I.V."/>
            <person name="Debuchy R."/>
            <person name="Gladieux P."/>
            <person name="Hiltunen Thoren M."/>
            <person name="Johannesson H."/>
        </authorList>
    </citation>
    <scope>NUCLEOTIDE SEQUENCE</scope>
    <source>
        <strain evidence="5">CBS 958.72</strain>
    </source>
</reference>
<dbReference type="PANTHER" id="PTHR22761">
    <property type="entry name" value="CHARGED MULTIVESICULAR BODY PROTEIN"/>
    <property type="match status" value="1"/>
</dbReference>
<gene>
    <name evidence="5" type="ORF">B0T24DRAFT_525922</name>
</gene>
<dbReference type="Proteomes" id="UP001287356">
    <property type="component" value="Unassembled WGS sequence"/>
</dbReference>
<dbReference type="GO" id="GO:0005771">
    <property type="term" value="C:multivesicular body"/>
    <property type="evidence" value="ECO:0007669"/>
    <property type="project" value="TreeGrafter"/>
</dbReference>
<evidence type="ECO:0000256" key="3">
    <source>
        <dbReference type="SAM" id="Coils"/>
    </source>
</evidence>
<dbReference type="AlphaFoldDB" id="A0AAE0NA67"/>
<keyword evidence="6" id="KW-1185">Reference proteome</keyword>
<dbReference type="EMBL" id="JAULSN010000003">
    <property type="protein sequence ID" value="KAK3376481.1"/>
    <property type="molecule type" value="Genomic_DNA"/>
</dbReference>
<dbReference type="InterPro" id="IPR005024">
    <property type="entry name" value="Snf7_fam"/>
</dbReference>
<accession>A0AAE0NA67</accession>
<evidence type="ECO:0000313" key="5">
    <source>
        <dbReference type="EMBL" id="KAK3376481.1"/>
    </source>
</evidence>
<feature type="coiled-coil region" evidence="3">
    <location>
        <begin position="58"/>
        <end position="148"/>
    </location>
</feature>
<proteinExistence type="inferred from homology"/>
<reference evidence="5" key="2">
    <citation type="submission" date="2023-06" db="EMBL/GenBank/DDBJ databases">
        <authorList>
            <consortium name="Lawrence Berkeley National Laboratory"/>
            <person name="Haridas S."/>
            <person name="Hensen N."/>
            <person name="Bonometti L."/>
            <person name="Westerberg I."/>
            <person name="Brannstrom I.O."/>
            <person name="Guillou S."/>
            <person name="Cros-Aarteil S."/>
            <person name="Calhoun S."/>
            <person name="Kuo A."/>
            <person name="Mondo S."/>
            <person name="Pangilinan J."/>
            <person name="Riley R."/>
            <person name="Labutti K."/>
            <person name="Andreopoulos B."/>
            <person name="Lipzen A."/>
            <person name="Chen C."/>
            <person name="Yanf M."/>
            <person name="Daum C."/>
            <person name="Ng V."/>
            <person name="Clum A."/>
            <person name="Steindorff A."/>
            <person name="Ohm R."/>
            <person name="Martin F."/>
            <person name="Silar P."/>
            <person name="Natvig D."/>
            <person name="Lalanne C."/>
            <person name="Gautier V."/>
            <person name="Ament-Velasquez S.L."/>
            <person name="Kruys A."/>
            <person name="Hutchinson M.I."/>
            <person name="Powell A.J."/>
            <person name="Barry K."/>
            <person name="Miller A.N."/>
            <person name="Grigoriev I.V."/>
            <person name="Debuchy R."/>
            <person name="Gladieux P."/>
            <person name="Thoren M.H."/>
            <person name="Johannesson H."/>
        </authorList>
    </citation>
    <scope>NUCLEOTIDE SEQUENCE</scope>
    <source>
        <strain evidence="5">CBS 958.72</strain>
    </source>
</reference>
<dbReference type="Gene3D" id="6.10.250.1710">
    <property type="match status" value="1"/>
</dbReference>
<dbReference type="Pfam" id="PF03357">
    <property type="entry name" value="Snf7"/>
    <property type="match status" value="1"/>
</dbReference>
<feature type="region of interest" description="Disordered" evidence="4">
    <location>
        <begin position="186"/>
        <end position="217"/>
    </location>
</feature>
<dbReference type="GO" id="GO:0006900">
    <property type="term" value="P:vesicle budding from membrane"/>
    <property type="evidence" value="ECO:0007669"/>
    <property type="project" value="TreeGrafter"/>
</dbReference>
<sequence length="217" mass="24030">MNRLFGSSGPKAPKATLTSAIGNIDTRISSIDVKLAALNAELTGYQTKLTKMREGPGKTALKQKALKVLQRRKQYEAQRDQLQSQVWNMEQAQTMQDNLKNTMVTIDALQSTNKALRKEYGKVDVDRIERLQDEMADLLDVGNEIQESLARSYDIPEDVDEAELDAELEALGQEVELDRELAGMEGGSALPSFMQDEVPDFIDEPPSTTGKVKEVAG</sequence>
<keyword evidence="2 3" id="KW-0175">Coiled coil</keyword>
<name>A0AAE0NA67_9PEZI</name>
<evidence type="ECO:0000256" key="2">
    <source>
        <dbReference type="ARBA" id="ARBA00023054"/>
    </source>
</evidence>
<comment type="similarity">
    <text evidence="1">Belongs to the SNF7 family.</text>
</comment>
<evidence type="ECO:0000256" key="4">
    <source>
        <dbReference type="SAM" id="MobiDB-lite"/>
    </source>
</evidence>
<evidence type="ECO:0000256" key="1">
    <source>
        <dbReference type="ARBA" id="ARBA00006190"/>
    </source>
</evidence>
<organism evidence="5 6">
    <name type="scientific">Lasiosphaeria ovina</name>
    <dbReference type="NCBI Taxonomy" id="92902"/>
    <lineage>
        <taxon>Eukaryota</taxon>
        <taxon>Fungi</taxon>
        <taxon>Dikarya</taxon>
        <taxon>Ascomycota</taxon>
        <taxon>Pezizomycotina</taxon>
        <taxon>Sordariomycetes</taxon>
        <taxon>Sordariomycetidae</taxon>
        <taxon>Sordariales</taxon>
        <taxon>Lasiosphaeriaceae</taxon>
        <taxon>Lasiosphaeria</taxon>
    </lineage>
</organism>
<protein>
    <submittedName>
        <fullName evidence="5">Snf7 family</fullName>
    </submittedName>
</protein>
<comment type="caution">
    <text evidence="5">The sequence shown here is derived from an EMBL/GenBank/DDBJ whole genome shotgun (WGS) entry which is preliminary data.</text>
</comment>
<evidence type="ECO:0000313" key="6">
    <source>
        <dbReference type="Proteomes" id="UP001287356"/>
    </source>
</evidence>
<dbReference type="PANTHER" id="PTHR22761:SF12">
    <property type="entry name" value="CHARGED MULTIVESICULAR BODY PROTEIN 5"/>
    <property type="match status" value="1"/>
</dbReference>